<feature type="domain" description="Type II/III secretion system secretin-like" evidence="4">
    <location>
        <begin position="248"/>
        <end position="407"/>
    </location>
</feature>
<feature type="region of interest" description="Disordered" evidence="2">
    <location>
        <begin position="435"/>
        <end position="454"/>
    </location>
</feature>
<dbReference type="GO" id="GO:0009306">
    <property type="term" value="P:protein secretion"/>
    <property type="evidence" value="ECO:0007669"/>
    <property type="project" value="InterPro"/>
</dbReference>
<name>E1QL89_DESB2</name>
<feature type="signal peptide" evidence="3">
    <location>
        <begin position="1"/>
        <end position="24"/>
    </location>
</feature>
<dbReference type="eggNOG" id="COG4964">
    <property type="taxonomic scope" value="Bacteria"/>
</dbReference>
<sequence length="466" mass="50684">MSGFCRLAVAALIVAFAVATPASARAEARTGRLEVAAGHSRLVDLPAPLKRVSVADETVADVLVINPRQIYVNGRKPGNTNITVWDRAERVIAAYAVGVGRDYTRLKAAFARVLPGEAIEVHELEGALVLAGSVSSESAREKAESIARLFEKERVSNLLEVVDQKQVLLKLRFAEVNRQAAKRMNVNLGYWDPARPGNIFFTFLDNMTGPPSIDYSKGSIEFDLSANVGAWGGLNDSGRQYMAFLDILKQNGLAKILAEPNLVCVSGKKANFLAGGEFPIPVPGRDYTAIVFKKYGVQLTFLPKVLPNGKISLEVEPEVSELDYSPGVVTDGFVVPGLTTRRASTQLELGDGQGFAIAGLLKQDVTRSVSKWPFLGDLPILGALFRSSQYRNRETELLIVVTPHIVRPGDKTPDPLIGPRDFDDPDDMDFYLWGKTGGDDEPPGRAGAKAERSMEMEGRFGHEVAF</sequence>
<evidence type="ECO:0000256" key="2">
    <source>
        <dbReference type="SAM" id="MobiDB-lite"/>
    </source>
</evidence>
<accession>E1QL89</accession>
<dbReference type="Proteomes" id="UP000009047">
    <property type="component" value="Chromosome"/>
</dbReference>
<dbReference type="EMBL" id="CP002085">
    <property type="protein sequence ID" value="ADK85354.1"/>
    <property type="molecule type" value="Genomic_DNA"/>
</dbReference>
<protein>
    <submittedName>
        <fullName evidence="7">Type II and III secretion system protein</fullName>
    </submittedName>
</protein>
<dbReference type="KEGG" id="dbr:Deba_1989"/>
<evidence type="ECO:0000259" key="5">
    <source>
        <dbReference type="Pfam" id="PF04972"/>
    </source>
</evidence>
<dbReference type="PANTHER" id="PTHR30332">
    <property type="entry name" value="PROBABLE GENERAL SECRETION PATHWAY PROTEIN D"/>
    <property type="match status" value="1"/>
</dbReference>
<gene>
    <name evidence="7" type="ordered locus">Deba_1989</name>
</gene>
<reference evidence="7 8" key="1">
    <citation type="journal article" date="2010" name="Stand. Genomic Sci.">
        <title>Complete genome sequence of Desulfarculus baarsii type strain (2st14).</title>
        <authorList>
            <person name="Sun H."/>
            <person name="Spring S."/>
            <person name="Lapidus A."/>
            <person name="Davenport K."/>
            <person name="Del Rio T.G."/>
            <person name="Tice H."/>
            <person name="Nolan M."/>
            <person name="Copeland A."/>
            <person name="Cheng J.F."/>
            <person name="Lucas S."/>
            <person name="Tapia R."/>
            <person name="Goodwin L."/>
            <person name="Pitluck S."/>
            <person name="Ivanova N."/>
            <person name="Pagani I."/>
            <person name="Mavromatis K."/>
            <person name="Ovchinnikova G."/>
            <person name="Pati A."/>
            <person name="Chen A."/>
            <person name="Palaniappan K."/>
            <person name="Hauser L."/>
            <person name="Chang Y.J."/>
            <person name="Jeffries C.D."/>
            <person name="Detter J.C."/>
            <person name="Han C."/>
            <person name="Rohde M."/>
            <person name="Brambilla E."/>
            <person name="Goker M."/>
            <person name="Woyke T."/>
            <person name="Bristow J."/>
            <person name="Eisen J.A."/>
            <person name="Markowitz V."/>
            <person name="Hugenholtz P."/>
            <person name="Kyrpides N.C."/>
            <person name="Klenk H.P."/>
            <person name="Land M."/>
        </authorList>
    </citation>
    <scope>NUCLEOTIDE SEQUENCE [LARGE SCALE GENOMIC DNA]</scope>
    <source>
        <strain evidence="8">ATCC 33931 / DSM 2075 / LMG 7858 / VKM B-1802 / 2st14</strain>
    </source>
</reference>
<dbReference type="PRINTS" id="PR00811">
    <property type="entry name" value="BCTERIALGSPD"/>
</dbReference>
<dbReference type="Pfam" id="PF04972">
    <property type="entry name" value="BON"/>
    <property type="match status" value="1"/>
</dbReference>
<dbReference type="InterPro" id="IPR007055">
    <property type="entry name" value="BON_dom"/>
</dbReference>
<dbReference type="HOGENOM" id="CLU_017952_2_0_7"/>
<feature type="chain" id="PRO_5003150468" evidence="3">
    <location>
        <begin position="25"/>
        <end position="466"/>
    </location>
</feature>
<dbReference type="InterPro" id="IPR050810">
    <property type="entry name" value="Bact_Secretion_Sys_Channel"/>
</dbReference>
<evidence type="ECO:0000313" key="7">
    <source>
        <dbReference type="EMBL" id="ADK85354.1"/>
    </source>
</evidence>
<dbReference type="InterPro" id="IPR004846">
    <property type="entry name" value="T2SS/T3SS_dom"/>
</dbReference>
<dbReference type="InterPro" id="IPR032789">
    <property type="entry name" value="T2SS-T3SS_pil_N"/>
</dbReference>
<dbReference type="AlphaFoldDB" id="E1QL89"/>
<evidence type="ECO:0000313" key="8">
    <source>
        <dbReference type="Proteomes" id="UP000009047"/>
    </source>
</evidence>
<comment type="similarity">
    <text evidence="1">Belongs to the bacterial secretin family.</text>
</comment>
<dbReference type="RefSeq" id="WP_013258795.1">
    <property type="nucleotide sequence ID" value="NC_014365.1"/>
</dbReference>
<dbReference type="Pfam" id="PF13629">
    <property type="entry name" value="T2SS-T3SS_pil_N"/>
    <property type="match status" value="1"/>
</dbReference>
<evidence type="ECO:0000256" key="1">
    <source>
        <dbReference type="RuleBase" id="RU004003"/>
    </source>
</evidence>
<dbReference type="InterPro" id="IPR001775">
    <property type="entry name" value="GspD/PilQ"/>
</dbReference>
<evidence type="ECO:0000256" key="3">
    <source>
        <dbReference type="SAM" id="SignalP"/>
    </source>
</evidence>
<feature type="domain" description="Pilus formation protein N-terminal" evidence="6">
    <location>
        <begin position="32"/>
        <end position="99"/>
    </location>
</feature>
<proteinExistence type="inferred from homology"/>
<dbReference type="STRING" id="644282.Deba_1989"/>
<dbReference type="GO" id="GO:0015627">
    <property type="term" value="C:type II protein secretion system complex"/>
    <property type="evidence" value="ECO:0007669"/>
    <property type="project" value="TreeGrafter"/>
</dbReference>
<feature type="domain" description="BON" evidence="5">
    <location>
        <begin position="105"/>
        <end position="162"/>
    </location>
</feature>
<organism evidence="7 8">
    <name type="scientific">Desulfarculus baarsii (strain ATCC 33931 / DSM 2075 / LMG 7858 / VKM B-1802 / 2st14)</name>
    <dbReference type="NCBI Taxonomy" id="644282"/>
    <lineage>
        <taxon>Bacteria</taxon>
        <taxon>Pseudomonadati</taxon>
        <taxon>Thermodesulfobacteriota</taxon>
        <taxon>Desulfarculia</taxon>
        <taxon>Desulfarculales</taxon>
        <taxon>Desulfarculaceae</taxon>
        <taxon>Desulfarculus</taxon>
    </lineage>
</organism>
<dbReference type="PANTHER" id="PTHR30332:SF17">
    <property type="entry name" value="TYPE IV PILIATION SYSTEM PROTEIN DR_0774-RELATED"/>
    <property type="match status" value="1"/>
</dbReference>
<keyword evidence="3" id="KW-0732">Signal</keyword>
<evidence type="ECO:0000259" key="4">
    <source>
        <dbReference type="Pfam" id="PF00263"/>
    </source>
</evidence>
<dbReference type="Pfam" id="PF00263">
    <property type="entry name" value="Secretin"/>
    <property type="match status" value="1"/>
</dbReference>
<keyword evidence="8" id="KW-1185">Reference proteome</keyword>
<evidence type="ECO:0000259" key="6">
    <source>
        <dbReference type="Pfam" id="PF13629"/>
    </source>
</evidence>